<keyword evidence="2 7" id="KW-0997">Cell inner membrane</keyword>
<keyword evidence="1 7" id="KW-1003">Cell membrane</keyword>
<organism evidence="10 11">
    <name type="scientific">Paramylibacter kogurei</name>
    <dbReference type="NCBI Taxonomy" id="1889778"/>
    <lineage>
        <taxon>Bacteria</taxon>
        <taxon>Pseudomonadati</taxon>
        <taxon>Pseudomonadota</taxon>
        <taxon>Alphaproteobacteria</taxon>
        <taxon>Rhodobacterales</taxon>
        <taxon>Paracoccaceae</taxon>
        <taxon>Paramylibacter</taxon>
    </lineage>
</organism>
<evidence type="ECO:0000256" key="1">
    <source>
        <dbReference type="ARBA" id="ARBA00022475"/>
    </source>
</evidence>
<dbReference type="PANTHER" id="PTHR35851">
    <property type="entry name" value="CELL DIVISION PROTEIN FTSQ"/>
    <property type="match status" value="1"/>
</dbReference>
<dbReference type="InterPro" id="IPR045335">
    <property type="entry name" value="FtsQ_C_sf"/>
</dbReference>
<sequence length="340" mass="37838">MQPINRKPSNQGQPHGQKPAKQHLSYSSNIKPLGSVAQGTAQTLFGQKASKQLPKRDPAPSRTSYKLQRLWLTPMVRSMAKAAIPTLGLLAIGFYLVNNQGLRDHISTRYAETRESIQTRPEFMVDLMKVSGATDRVGDQVRAASQIELPASSFELDLPIIRKRIEALDSVKAASLFLRTGGVLDIVIEQRNPVVIWRNKNGLELLDANGIRAGVSQSRLDYAKLPLIAGEGANADIAQAMSIFAAARPFENRVRGLMRIGTRRWDLVLDRGQIVQLPETEPVAAVERLVAWQSAQQILARDIKTIDLRNPSRPYLRLTPFAMEELRRVRSINLGVETKL</sequence>
<dbReference type="AlphaFoldDB" id="A0A2G5K533"/>
<dbReference type="InterPro" id="IPR026579">
    <property type="entry name" value="FtsQ"/>
</dbReference>
<keyword evidence="7" id="KW-0472">Membrane</keyword>
<evidence type="ECO:0000313" key="11">
    <source>
        <dbReference type="Proteomes" id="UP000231516"/>
    </source>
</evidence>
<accession>A0A2G5K533</accession>
<dbReference type="OrthoDB" id="9783091at2"/>
<dbReference type="Proteomes" id="UP000231516">
    <property type="component" value="Unassembled WGS sequence"/>
</dbReference>
<feature type="domain" description="Cell division protein FtsQ/DivIB C-terminal" evidence="9">
    <location>
        <begin position="196"/>
        <end position="309"/>
    </location>
</feature>
<gene>
    <name evidence="7" type="primary">ftsQ</name>
    <name evidence="10" type="ORF">BFP76_03055</name>
</gene>
<dbReference type="HAMAP" id="MF_00911">
    <property type="entry name" value="FtsQ_subfam"/>
    <property type="match status" value="1"/>
</dbReference>
<comment type="caution">
    <text evidence="10">The sequence shown here is derived from an EMBL/GenBank/DDBJ whole genome shotgun (WGS) entry which is preliminary data.</text>
</comment>
<comment type="function">
    <text evidence="7">Essential cell division protein.</text>
</comment>
<evidence type="ECO:0000256" key="3">
    <source>
        <dbReference type="ARBA" id="ARBA00022618"/>
    </source>
</evidence>
<dbReference type="RefSeq" id="WP_099592499.1">
    <property type="nucleotide sequence ID" value="NZ_MDGM01000012.1"/>
</dbReference>
<name>A0A2G5K533_9RHOB</name>
<feature type="region of interest" description="Disordered" evidence="8">
    <location>
        <begin position="1"/>
        <end position="32"/>
    </location>
</feature>
<keyword evidence="11" id="KW-1185">Reference proteome</keyword>
<dbReference type="GO" id="GO:0090529">
    <property type="term" value="P:cell septum assembly"/>
    <property type="evidence" value="ECO:0007669"/>
    <property type="project" value="InterPro"/>
</dbReference>
<evidence type="ECO:0000256" key="5">
    <source>
        <dbReference type="ARBA" id="ARBA00022989"/>
    </source>
</evidence>
<protein>
    <recommendedName>
        <fullName evidence="7">Cell division protein FtsQ</fullName>
    </recommendedName>
</protein>
<dbReference type="GO" id="GO:0032153">
    <property type="term" value="C:cell division site"/>
    <property type="evidence" value="ECO:0007669"/>
    <property type="project" value="UniProtKB-UniRule"/>
</dbReference>
<keyword evidence="4 7" id="KW-0812">Transmembrane</keyword>
<evidence type="ECO:0000256" key="7">
    <source>
        <dbReference type="HAMAP-Rule" id="MF_00911"/>
    </source>
</evidence>
<keyword evidence="5 7" id="KW-1133">Transmembrane helix</keyword>
<proteinExistence type="inferred from homology"/>
<comment type="similarity">
    <text evidence="7">Belongs to the FtsQ/DivIB family. FtsQ subfamily.</text>
</comment>
<evidence type="ECO:0000256" key="4">
    <source>
        <dbReference type="ARBA" id="ARBA00022692"/>
    </source>
</evidence>
<comment type="subcellular location">
    <subcellularLocation>
        <location evidence="7">Cell inner membrane</location>
        <topology evidence="7">Single-pass type II membrane protein</topology>
    </subcellularLocation>
    <text evidence="7">Localizes to the division septum.</text>
</comment>
<dbReference type="GO" id="GO:0043093">
    <property type="term" value="P:FtsZ-dependent cytokinesis"/>
    <property type="evidence" value="ECO:0007669"/>
    <property type="project" value="UniProtKB-UniRule"/>
</dbReference>
<keyword evidence="6 7" id="KW-0131">Cell cycle</keyword>
<evidence type="ECO:0000256" key="6">
    <source>
        <dbReference type="ARBA" id="ARBA00023306"/>
    </source>
</evidence>
<dbReference type="GO" id="GO:0005886">
    <property type="term" value="C:plasma membrane"/>
    <property type="evidence" value="ECO:0007669"/>
    <property type="project" value="UniProtKB-SubCell"/>
</dbReference>
<keyword evidence="3 7" id="KW-0132">Cell division</keyword>
<dbReference type="PANTHER" id="PTHR35851:SF1">
    <property type="entry name" value="CELL DIVISION PROTEIN FTSQ"/>
    <property type="match status" value="1"/>
</dbReference>
<dbReference type="EMBL" id="MDGM01000012">
    <property type="protein sequence ID" value="PIB24219.1"/>
    <property type="molecule type" value="Genomic_DNA"/>
</dbReference>
<evidence type="ECO:0000256" key="2">
    <source>
        <dbReference type="ARBA" id="ARBA00022519"/>
    </source>
</evidence>
<dbReference type="InterPro" id="IPR005548">
    <property type="entry name" value="Cell_div_FtsQ/DivIB_C"/>
</dbReference>
<evidence type="ECO:0000256" key="8">
    <source>
        <dbReference type="SAM" id="MobiDB-lite"/>
    </source>
</evidence>
<evidence type="ECO:0000313" key="10">
    <source>
        <dbReference type="EMBL" id="PIB24219.1"/>
    </source>
</evidence>
<dbReference type="Gene3D" id="3.40.50.11690">
    <property type="entry name" value="Cell division protein FtsQ/DivIB"/>
    <property type="match status" value="1"/>
</dbReference>
<reference evidence="10 11" key="1">
    <citation type="submission" date="2016-08" db="EMBL/GenBank/DDBJ databases">
        <title>Draft genome of Amylibacter sp. strain 4G11.</title>
        <authorList>
            <person name="Wong S.-K."/>
            <person name="Hamasaki K."/>
            <person name="Yoshizawa S."/>
        </authorList>
    </citation>
    <scope>NUCLEOTIDE SEQUENCE [LARGE SCALE GENOMIC DNA]</scope>
    <source>
        <strain evidence="10 11">4G11</strain>
    </source>
</reference>
<dbReference type="Pfam" id="PF03799">
    <property type="entry name" value="FtsQ_DivIB_C"/>
    <property type="match status" value="1"/>
</dbReference>
<evidence type="ECO:0000259" key="9">
    <source>
        <dbReference type="Pfam" id="PF03799"/>
    </source>
</evidence>